<keyword evidence="1" id="KW-0812">Transmembrane</keyword>
<comment type="caution">
    <text evidence="2">The sequence shown here is derived from an EMBL/GenBank/DDBJ whole genome shotgun (WGS) entry which is preliminary data.</text>
</comment>
<keyword evidence="1" id="KW-1133">Transmembrane helix</keyword>
<dbReference type="Proteomes" id="UP000297753">
    <property type="component" value="Unassembled WGS sequence"/>
</dbReference>
<keyword evidence="3" id="KW-1185">Reference proteome</keyword>
<gene>
    <name evidence="2" type="ORF">ELS82_24205</name>
</gene>
<dbReference type="AlphaFoldDB" id="A0A4Y8W838"/>
<sequence>MKKIIVFALFCTLLVMSVYISKFGFVLSDEHSRWADFGSFLGGTLGSIFTFCSLLYLAHQIEMQRTENRQARVEVELNYKERNIDENLTLLLPKLNSIDPLINATLAELILRTYGNKPIAENNPDLFRLAFSARAEILVIWVNISAALSYLESADKSRYLSKKTLVVVQLSSKLCTALDYVARESTGIKFDTHF</sequence>
<protein>
    <submittedName>
        <fullName evidence="2">Uncharacterized protein</fullName>
    </submittedName>
</protein>
<accession>A0A4Y8W838</accession>
<evidence type="ECO:0000313" key="3">
    <source>
        <dbReference type="Proteomes" id="UP000297753"/>
    </source>
</evidence>
<proteinExistence type="predicted"/>
<organism evidence="2 3">
    <name type="scientific">Vibrio ouci</name>
    <dbReference type="NCBI Taxonomy" id="2499078"/>
    <lineage>
        <taxon>Bacteria</taxon>
        <taxon>Pseudomonadati</taxon>
        <taxon>Pseudomonadota</taxon>
        <taxon>Gammaproteobacteria</taxon>
        <taxon>Vibrionales</taxon>
        <taxon>Vibrionaceae</taxon>
        <taxon>Vibrio</taxon>
    </lineage>
</organism>
<evidence type="ECO:0000256" key="1">
    <source>
        <dbReference type="SAM" id="Phobius"/>
    </source>
</evidence>
<evidence type="ECO:0000313" key="2">
    <source>
        <dbReference type="EMBL" id="TFH89080.1"/>
    </source>
</evidence>
<name>A0A4Y8W838_9VIBR</name>
<dbReference type="EMBL" id="SATR01000126">
    <property type="protein sequence ID" value="TFH89080.1"/>
    <property type="molecule type" value="Genomic_DNA"/>
</dbReference>
<keyword evidence="1" id="KW-0472">Membrane</keyword>
<dbReference type="RefSeq" id="WP_134837681.1">
    <property type="nucleotide sequence ID" value="NZ_SATR01000126.1"/>
</dbReference>
<dbReference type="OrthoDB" id="346283at2"/>
<reference evidence="2 3" key="1">
    <citation type="submission" date="2019-01" db="EMBL/GenBank/DDBJ databases">
        <title>Vibrio BEI176 sp. nov, a marine bacterium isolated from China: eastern marignal seas.</title>
        <authorList>
            <person name="Li B."/>
        </authorList>
    </citation>
    <scope>NUCLEOTIDE SEQUENCE [LARGE SCALE GENOMIC DNA]</scope>
    <source>
        <strain evidence="2 3">BEI176</strain>
    </source>
</reference>
<feature type="transmembrane region" description="Helical" evidence="1">
    <location>
        <begin position="38"/>
        <end position="58"/>
    </location>
</feature>